<reference evidence="8 9" key="1">
    <citation type="submission" date="2017-06" db="EMBL/GenBank/DDBJ databases">
        <title>Complete genome sequence of Paenibacillus donghaensis KCTC 13049T isolated from East Sea sediment, South Korea.</title>
        <authorList>
            <person name="Jung B.K."/>
            <person name="Hong S.-J."/>
            <person name="Shin J.-H."/>
        </authorList>
    </citation>
    <scope>NUCLEOTIDE SEQUENCE [LARGE SCALE GENOMIC DNA]</scope>
    <source>
        <strain evidence="8 9">KCTC 13049</strain>
    </source>
</reference>
<dbReference type="PROSITE" id="PS50249">
    <property type="entry name" value="MPN"/>
    <property type="match status" value="1"/>
</dbReference>
<evidence type="ECO:0000256" key="4">
    <source>
        <dbReference type="ARBA" id="ARBA00022801"/>
    </source>
</evidence>
<protein>
    <submittedName>
        <fullName evidence="8">DNA repair protein</fullName>
    </submittedName>
</protein>
<evidence type="ECO:0000259" key="7">
    <source>
        <dbReference type="PROSITE" id="PS50249"/>
    </source>
</evidence>
<evidence type="ECO:0000256" key="3">
    <source>
        <dbReference type="ARBA" id="ARBA00022723"/>
    </source>
</evidence>
<keyword evidence="5" id="KW-0862">Zinc</keyword>
<dbReference type="KEGG" id="pdh:B9T62_22955"/>
<keyword evidence="2" id="KW-0645">Protease</keyword>
<accession>A0A2Z2KPZ3</accession>
<dbReference type="RefSeq" id="WP_087917402.1">
    <property type="nucleotide sequence ID" value="NZ_CP021780.1"/>
</dbReference>
<keyword evidence="9" id="KW-1185">Reference proteome</keyword>
<dbReference type="OrthoDB" id="9804482at2"/>
<dbReference type="InterPro" id="IPR001405">
    <property type="entry name" value="UPF0758"/>
</dbReference>
<dbReference type="SUPFAM" id="SSF102712">
    <property type="entry name" value="JAB1/MPN domain"/>
    <property type="match status" value="1"/>
</dbReference>
<dbReference type="InterPro" id="IPR037518">
    <property type="entry name" value="MPN"/>
</dbReference>
<proteinExistence type="inferred from homology"/>
<dbReference type="GO" id="GO:0006508">
    <property type="term" value="P:proteolysis"/>
    <property type="evidence" value="ECO:0007669"/>
    <property type="project" value="UniProtKB-KW"/>
</dbReference>
<dbReference type="CDD" id="cd08071">
    <property type="entry name" value="MPN_DUF2466"/>
    <property type="match status" value="1"/>
</dbReference>
<evidence type="ECO:0000313" key="8">
    <source>
        <dbReference type="EMBL" id="ASA23412.1"/>
    </source>
</evidence>
<keyword evidence="3" id="KW-0479">Metal-binding</keyword>
<gene>
    <name evidence="8" type="ORF">B9T62_22955</name>
</gene>
<dbReference type="GO" id="GO:0008237">
    <property type="term" value="F:metallopeptidase activity"/>
    <property type="evidence" value="ECO:0007669"/>
    <property type="project" value="UniProtKB-KW"/>
</dbReference>
<keyword evidence="6" id="KW-0482">Metalloprotease</keyword>
<sequence>MAQDSLDKRMVKEYIQSLHQLTGIPRHKLEDYGTTNSLMNALEHPHSLELTSMQLQKVEQLNEFLISHRVLQWEEENTQRKITSPDLAGSYFSAFLLGLRDRERFMVAFLDNGNHVIETRIISEGGLTEAPVYPRNILKAALNCDCTSIIMAHNHPGGSLKPSWEDMEMTKRMVAIFEPLHIGILDHIIIGNAGFTSLAQMGQLPKAVEEAISYEAITLKSLEEVERYIPAPYPEPIWDGVVREEEWER</sequence>
<dbReference type="InterPro" id="IPR025657">
    <property type="entry name" value="RadC_JAB"/>
</dbReference>
<keyword evidence="4" id="KW-0378">Hydrolase</keyword>
<dbReference type="GO" id="GO:0046872">
    <property type="term" value="F:metal ion binding"/>
    <property type="evidence" value="ECO:0007669"/>
    <property type="project" value="UniProtKB-KW"/>
</dbReference>
<name>A0A2Z2KPZ3_9BACL</name>
<dbReference type="AlphaFoldDB" id="A0A2Z2KPZ3"/>
<evidence type="ECO:0000256" key="1">
    <source>
        <dbReference type="ARBA" id="ARBA00010243"/>
    </source>
</evidence>
<dbReference type="PANTHER" id="PTHR30471:SF3">
    <property type="entry name" value="UPF0758 PROTEIN YEES-RELATED"/>
    <property type="match status" value="1"/>
</dbReference>
<evidence type="ECO:0000256" key="5">
    <source>
        <dbReference type="ARBA" id="ARBA00022833"/>
    </source>
</evidence>
<dbReference type="Gene3D" id="3.40.140.10">
    <property type="entry name" value="Cytidine Deaminase, domain 2"/>
    <property type="match status" value="1"/>
</dbReference>
<evidence type="ECO:0000256" key="6">
    <source>
        <dbReference type="ARBA" id="ARBA00023049"/>
    </source>
</evidence>
<dbReference type="Pfam" id="PF04002">
    <property type="entry name" value="RadC"/>
    <property type="match status" value="1"/>
</dbReference>
<evidence type="ECO:0000313" key="9">
    <source>
        <dbReference type="Proteomes" id="UP000249890"/>
    </source>
</evidence>
<dbReference type="PANTHER" id="PTHR30471">
    <property type="entry name" value="DNA REPAIR PROTEIN RADC"/>
    <property type="match status" value="1"/>
</dbReference>
<comment type="similarity">
    <text evidence="1">Belongs to the UPF0758 family.</text>
</comment>
<organism evidence="8 9">
    <name type="scientific">Paenibacillus donghaensis</name>
    <dbReference type="NCBI Taxonomy" id="414771"/>
    <lineage>
        <taxon>Bacteria</taxon>
        <taxon>Bacillati</taxon>
        <taxon>Bacillota</taxon>
        <taxon>Bacilli</taxon>
        <taxon>Bacillales</taxon>
        <taxon>Paenibacillaceae</taxon>
        <taxon>Paenibacillus</taxon>
    </lineage>
</organism>
<dbReference type="Proteomes" id="UP000249890">
    <property type="component" value="Chromosome"/>
</dbReference>
<feature type="domain" description="MPN" evidence="7">
    <location>
        <begin position="81"/>
        <end position="204"/>
    </location>
</feature>
<evidence type="ECO:0000256" key="2">
    <source>
        <dbReference type="ARBA" id="ARBA00022670"/>
    </source>
</evidence>
<dbReference type="EMBL" id="CP021780">
    <property type="protein sequence ID" value="ASA23412.1"/>
    <property type="molecule type" value="Genomic_DNA"/>
</dbReference>